<sequence length="88" mass="10562">MMKSSPFLPRKSRSNTTPNSNRNMWIVNPHINDRLPLMHDHLHNHWRHDHQKSNSSNINNNNNVVVNRRLTLRHTYRPLRRVMVPLSI</sequence>
<feature type="compositionally biased region" description="Low complexity" evidence="1">
    <location>
        <begin position="14"/>
        <end position="23"/>
    </location>
</feature>
<feature type="region of interest" description="Disordered" evidence="1">
    <location>
        <begin position="1"/>
        <end position="24"/>
    </location>
</feature>
<evidence type="ECO:0000256" key="1">
    <source>
        <dbReference type="SAM" id="MobiDB-lite"/>
    </source>
</evidence>
<accession>A0A8A1LX77</accession>
<evidence type="ECO:0000313" key="3">
    <source>
        <dbReference type="Proteomes" id="UP000663419"/>
    </source>
</evidence>
<evidence type="ECO:0000313" key="2">
    <source>
        <dbReference type="EMBL" id="QSS57825.1"/>
    </source>
</evidence>
<dbReference type="EMBL" id="CP069107">
    <property type="protein sequence ID" value="QSS57825.1"/>
    <property type="molecule type" value="Genomic_DNA"/>
</dbReference>
<organism evidence="2 3">
    <name type="scientific">Ajellomyces capsulatus (strain H88)</name>
    <name type="common">Darling's disease fungus</name>
    <name type="synonym">Histoplasma capsulatum</name>
    <dbReference type="NCBI Taxonomy" id="544711"/>
    <lineage>
        <taxon>Eukaryota</taxon>
        <taxon>Fungi</taxon>
        <taxon>Dikarya</taxon>
        <taxon>Ascomycota</taxon>
        <taxon>Pezizomycotina</taxon>
        <taxon>Eurotiomycetes</taxon>
        <taxon>Eurotiomycetidae</taxon>
        <taxon>Onygenales</taxon>
        <taxon>Ajellomycetaceae</taxon>
        <taxon>Histoplasma</taxon>
    </lineage>
</organism>
<dbReference type="AlphaFoldDB" id="A0A8A1LX77"/>
<proteinExistence type="predicted"/>
<gene>
    <name evidence="2" type="ORF">I7I53_12129</name>
</gene>
<dbReference type="VEuPathDB" id="FungiDB:I7I53_12129"/>
<protein>
    <submittedName>
        <fullName evidence="2">Uncharacterized protein</fullName>
    </submittedName>
</protein>
<reference evidence="2" key="1">
    <citation type="submission" date="2021-01" db="EMBL/GenBank/DDBJ databases">
        <title>Chromosome-level genome assembly of a human fungal pathogen reveals clustering of transcriptionally co-regulated genes.</title>
        <authorList>
            <person name="Voorhies M."/>
            <person name="Cohen S."/>
            <person name="Shea T.P."/>
            <person name="Petrus S."/>
            <person name="Munoz J.F."/>
            <person name="Poplawski S."/>
            <person name="Goldman W.E."/>
            <person name="Michael T."/>
            <person name="Cuomo C.A."/>
            <person name="Sil A."/>
            <person name="Beyhan S."/>
        </authorList>
    </citation>
    <scope>NUCLEOTIDE SEQUENCE</scope>
    <source>
        <strain evidence="2">H88</strain>
    </source>
</reference>
<dbReference type="Proteomes" id="UP000663419">
    <property type="component" value="Chromosome 6"/>
</dbReference>
<name>A0A8A1LX77_AJEC8</name>